<evidence type="ECO:0000313" key="1">
    <source>
        <dbReference type="EMBL" id="CDW45892.1"/>
    </source>
</evidence>
<sequence>MTNDTMQGYTITHVRRMFDFHHTFNIDVILNGWLRVLSKLFFLHGSRYDTLN</sequence>
<reference evidence="1" key="1">
    <citation type="submission" date="2014-05" db="EMBL/GenBank/DDBJ databases">
        <authorList>
            <person name="Chronopoulou M."/>
        </authorList>
    </citation>
    <scope>NUCLEOTIDE SEQUENCE</scope>
    <source>
        <tissue evidence="1">Whole organism</tissue>
    </source>
</reference>
<proteinExistence type="predicted"/>
<protein>
    <submittedName>
        <fullName evidence="1">Uncharacterized protein</fullName>
    </submittedName>
</protein>
<organism evidence="1">
    <name type="scientific">Lepeophtheirus salmonis</name>
    <name type="common">Salmon louse</name>
    <name type="synonym">Caligus salmonis</name>
    <dbReference type="NCBI Taxonomy" id="72036"/>
    <lineage>
        <taxon>Eukaryota</taxon>
        <taxon>Metazoa</taxon>
        <taxon>Ecdysozoa</taxon>
        <taxon>Arthropoda</taxon>
        <taxon>Crustacea</taxon>
        <taxon>Multicrustacea</taxon>
        <taxon>Hexanauplia</taxon>
        <taxon>Copepoda</taxon>
        <taxon>Siphonostomatoida</taxon>
        <taxon>Caligidae</taxon>
        <taxon>Lepeophtheirus</taxon>
    </lineage>
</organism>
<accession>A0A0K2V6Y2</accession>
<dbReference type="AlphaFoldDB" id="A0A0K2V6Y2"/>
<name>A0A0K2V6Y2_LEPSM</name>
<dbReference type="EMBL" id="HACA01028531">
    <property type="protein sequence ID" value="CDW45892.1"/>
    <property type="molecule type" value="Transcribed_RNA"/>
</dbReference>